<protein>
    <submittedName>
        <fullName evidence="1">Uncharacterized protein</fullName>
    </submittedName>
</protein>
<name>A0A0B0IH82_9BACI</name>
<dbReference type="Proteomes" id="UP000030832">
    <property type="component" value="Unassembled WGS sequence"/>
</dbReference>
<sequence length="133" mass="14523">MKKGLIASGIVAIMIVGGIGITTFVSDSDDTTAVAQSEEFDMQKVNQELSAITMNVMESLNENYDGIGDILSEYQKSLTIKTSLDATEESSKEIALEIHKVVKDVLESGELDFVSNIDSYEIFVESKDGDIIY</sequence>
<evidence type="ECO:0000313" key="1">
    <source>
        <dbReference type="EMBL" id="KHF39384.1"/>
    </source>
</evidence>
<proteinExistence type="predicted"/>
<dbReference type="EMBL" id="JRJU01000020">
    <property type="protein sequence ID" value="KHF39384.1"/>
    <property type="molecule type" value="Genomic_DNA"/>
</dbReference>
<dbReference type="RefSeq" id="WP_034630774.1">
    <property type="nucleotide sequence ID" value="NZ_JRJU01000020.1"/>
</dbReference>
<gene>
    <name evidence="1" type="ORF">LQ50_15985</name>
</gene>
<keyword evidence="2" id="KW-1185">Reference proteome</keyword>
<organism evidence="1 2">
    <name type="scientific">Halalkalibacter okhensis</name>
    <dbReference type="NCBI Taxonomy" id="333138"/>
    <lineage>
        <taxon>Bacteria</taxon>
        <taxon>Bacillati</taxon>
        <taxon>Bacillota</taxon>
        <taxon>Bacilli</taxon>
        <taxon>Bacillales</taxon>
        <taxon>Bacillaceae</taxon>
        <taxon>Halalkalibacter</taxon>
    </lineage>
</organism>
<accession>A0A0B0IH82</accession>
<reference evidence="1 2" key="1">
    <citation type="submission" date="2014-09" db="EMBL/GenBank/DDBJ databases">
        <title>Genome sequencing and annotation of Bacillus Okhensis strain Kh10-101T.</title>
        <authorList>
            <person name="Prakash J.S."/>
        </authorList>
    </citation>
    <scope>NUCLEOTIDE SEQUENCE [LARGE SCALE GENOMIC DNA]</scope>
    <source>
        <strain evidence="2">Kh10-101T</strain>
    </source>
</reference>
<dbReference type="eggNOG" id="ENOG5030BW1">
    <property type="taxonomic scope" value="Bacteria"/>
</dbReference>
<dbReference type="AlphaFoldDB" id="A0A0B0IH82"/>
<comment type="caution">
    <text evidence="1">The sequence shown here is derived from an EMBL/GenBank/DDBJ whole genome shotgun (WGS) entry which is preliminary data.</text>
</comment>
<evidence type="ECO:0000313" key="2">
    <source>
        <dbReference type="Proteomes" id="UP000030832"/>
    </source>
</evidence>
<dbReference type="OrthoDB" id="2452167at2"/>